<accession>A0ABP6QA21</accession>
<dbReference type="Gene3D" id="2.40.260.10">
    <property type="entry name" value="Sortase"/>
    <property type="match status" value="1"/>
</dbReference>
<name>A0ABP6QA21_9ACTN</name>
<evidence type="ECO:0000256" key="1">
    <source>
        <dbReference type="ARBA" id="ARBA00022801"/>
    </source>
</evidence>
<dbReference type="InterPro" id="IPR042001">
    <property type="entry name" value="Sortase_F"/>
</dbReference>
<evidence type="ECO:0000313" key="3">
    <source>
        <dbReference type="Proteomes" id="UP001501237"/>
    </source>
</evidence>
<keyword evidence="1" id="KW-0378">Hydrolase</keyword>
<comment type="caution">
    <text evidence="2">The sequence shown here is derived from an EMBL/GenBank/DDBJ whole genome shotgun (WGS) entry which is preliminary data.</text>
</comment>
<gene>
    <name evidence="2" type="ORF">GCM10010468_31800</name>
</gene>
<evidence type="ECO:0000313" key="2">
    <source>
        <dbReference type="EMBL" id="GAA3212449.1"/>
    </source>
</evidence>
<reference evidence="3" key="1">
    <citation type="journal article" date="2019" name="Int. J. Syst. Evol. Microbiol.">
        <title>The Global Catalogue of Microorganisms (GCM) 10K type strain sequencing project: providing services to taxonomists for standard genome sequencing and annotation.</title>
        <authorList>
            <consortium name="The Broad Institute Genomics Platform"/>
            <consortium name="The Broad Institute Genome Sequencing Center for Infectious Disease"/>
            <person name="Wu L."/>
            <person name="Ma J."/>
        </authorList>
    </citation>
    <scope>NUCLEOTIDE SEQUENCE [LARGE SCALE GENOMIC DNA]</scope>
    <source>
        <strain evidence="3">JCM 9377</strain>
    </source>
</reference>
<protein>
    <submittedName>
        <fullName evidence="2">Class F sortase</fullName>
    </submittedName>
</protein>
<dbReference type="Pfam" id="PF04203">
    <property type="entry name" value="Sortase"/>
    <property type="match status" value="1"/>
</dbReference>
<dbReference type="EMBL" id="BAAAUV010000007">
    <property type="protein sequence ID" value="GAA3212449.1"/>
    <property type="molecule type" value="Genomic_DNA"/>
</dbReference>
<dbReference type="CDD" id="cd05829">
    <property type="entry name" value="Sortase_F"/>
    <property type="match status" value="1"/>
</dbReference>
<sequence>MTPPERRMVAVVTAPPSRPCGFHLRRAAVPALGLVLALAGCGSGGSAREPAAASAAPSTTWSAVPGQVAVPETSVAVPDHADPKRLRIPSIGVDGSLIRLGTDASGVVVPPEVAMQAGWFGGGAQPGDPGPAVIAGHVDSKDGPGVFAKLGELKKGEEVLVEDDAGVTVRFVVDQVVTYPKDHFPTASVYGPTPDAQLRLITCGGSFDQSRGHYTSNVIVYASVR</sequence>
<dbReference type="Proteomes" id="UP001501237">
    <property type="component" value="Unassembled WGS sequence"/>
</dbReference>
<proteinExistence type="predicted"/>
<dbReference type="SUPFAM" id="SSF63817">
    <property type="entry name" value="Sortase"/>
    <property type="match status" value="1"/>
</dbReference>
<dbReference type="RefSeq" id="WP_344828734.1">
    <property type="nucleotide sequence ID" value="NZ_BAAAUV010000007.1"/>
</dbReference>
<keyword evidence="3" id="KW-1185">Reference proteome</keyword>
<dbReference type="NCBIfam" id="NF033748">
    <property type="entry name" value="class_F_sortase"/>
    <property type="match status" value="1"/>
</dbReference>
<dbReference type="InterPro" id="IPR023365">
    <property type="entry name" value="Sortase_dom-sf"/>
</dbReference>
<organism evidence="2 3">
    <name type="scientific">Actinocorallia longicatena</name>
    <dbReference type="NCBI Taxonomy" id="111803"/>
    <lineage>
        <taxon>Bacteria</taxon>
        <taxon>Bacillati</taxon>
        <taxon>Actinomycetota</taxon>
        <taxon>Actinomycetes</taxon>
        <taxon>Streptosporangiales</taxon>
        <taxon>Thermomonosporaceae</taxon>
        <taxon>Actinocorallia</taxon>
    </lineage>
</organism>
<dbReference type="InterPro" id="IPR005754">
    <property type="entry name" value="Sortase"/>
</dbReference>